<dbReference type="AlphaFoldDB" id="A0A1M5PDL6"/>
<dbReference type="Gene3D" id="3.40.50.2000">
    <property type="entry name" value="Glycogen Phosphorylase B"/>
    <property type="match status" value="1"/>
</dbReference>
<keyword evidence="2" id="KW-0808">Transferase</keyword>
<proteinExistence type="predicted"/>
<name>A0A1M5PDL6_9FLAO</name>
<dbReference type="STRING" id="468056.SAMN05443549_11013"/>
<dbReference type="OrthoDB" id="1395864at2"/>
<evidence type="ECO:0000313" key="2">
    <source>
        <dbReference type="EMBL" id="SHG99865.1"/>
    </source>
</evidence>
<organism evidence="2 3">
    <name type="scientific">Flavobacterium fluvii</name>
    <dbReference type="NCBI Taxonomy" id="468056"/>
    <lineage>
        <taxon>Bacteria</taxon>
        <taxon>Pseudomonadati</taxon>
        <taxon>Bacteroidota</taxon>
        <taxon>Flavobacteriia</taxon>
        <taxon>Flavobacteriales</taxon>
        <taxon>Flavobacteriaceae</taxon>
        <taxon>Flavobacterium</taxon>
    </lineage>
</organism>
<evidence type="ECO:0000259" key="1">
    <source>
        <dbReference type="Pfam" id="PF00534"/>
    </source>
</evidence>
<dbReference type="Proteomes" id="UP000184516">
    <property type="component" value="Unassembled WGS sequence"/>
</dbReference>
<dbReference type="CDD" id="cd01635">
    <property type="entry name" value="Glycosyltransferase_GTB-type"/>
    <property type="match status" value="1"/>
</dbReference>
<protein>
    <submittedName>
        <fullName evidence="2">Glycosyltransferase involved in cell wall bisynthesis</fullName>
    </submittedName>
</protein>
<keyword evidence="3" id="KW-1185">Reference proteome</keyword>
<evidence type="ECO:0000313" key="3">
    <source>
        <dbReference type="Proteomes" id="UP000184516"/>
    </source>
</evidence>
<feature type="domain" description="Glycosyl transferase family 1" evidence="1">
    <location>
        <begin position="197"/>
        <end position="326"/>
    </location>
</feature>
<accession>A0A1M5PDL6</accession>
<sequence>MNFVIITHVPHIVEQNHYFAYAPYVREMNIWIKQVDKVILVAPESNSRKTPIDIKYHHENIEFIAVEGFDVLGLKAVFDSIFKIPGICWNIYSAMQKADHIHLRCPGNMGLLASLIQILFPKKIKTAKYAGNWDPKSKQPLSYKLQKWILSNTFLTRNMQVLVYGKWEGSSKNIKPFFTATYHEVDKLPIVPKNLQQQICFVFVGTLVSGKNPLYAIQLVEALCQKGHNVALSLYGEGAERNKLEQYIVENKLDDIISLEGNQTHEMVRKAYEQSHFVILPSESEGWPKAVAEGMFWGCVPVATPVSCVPFMLDYGNRGILLEMTREHSSNWRSNLEKDAYQLELVLKNEIDCQGKSQKASDWSRKYTLDVFEDEIEKLLTR</sequence>
<dbReference type="PANTHER" id="PTHR12526">
    <property type="entry name" value="GLYCOSYLTRANSFERASE"/>
    <property type="match status" value="1"/>
</dbReference>
<dbReference type="SUPFAM" id="SSF53756">
    <property type="entry name" value="UDP-Glycosyltransferase/glycogen phosphorylase"/>
    <property type="match status" value="1"/>
</dbReference>
<dbReference type="EMBL" id="FQWB01000010">
    <property type="protein sequence ID" value="SHG99865.1"/>
    <property type="molecule type" value="Genomic_DNA"/>
</dbReference>
<gene>
    <name evidence="2" type="ORF">SAMN05443549_11013</name>
</gene>
<reference evidence="3" key="1">
    <citation type="submission" date="2016-11" db="EMBL/GenBank/DDBJ databases">
        <authorList>
            <person name="Varghese N."/>
            <person name="Submissions S."/>
        </authorList>
    </citation>
    <scope>NUCLEOTIDE SEQUENCE [LARGE SCALE GENOMIC DNA]</scope>
    <source>
        <strain evidence="3">DSM 19978</strain>
    </source>
</reference>
<dbReference type="GO" id="GO:0016757">
    <property type="term" value="F:glycosyltransferase activity"/>
    <property type="evidence" value="ECO:0007669"/>
    <property type="project" value="InterPro"/>
</dbReference>
<dbReference type="RefSeq" id="WP_073371889.1">
    <property type="nucleotide sequence ID" value="NZ_FQWB01000010.1"/>
</dbReference>
<dbReference type="PANTHER" id="PTHR12526:SF630">
    <property type="entry name" value="GLYCOSYLTRANSFERASE"/>
    <property type="match status" value="1"/>
</dbReference>
<dbReference type="InterPro" id="IPR001296">
    <property type="entry name" value="Glyco_trans_1"/>
</dbReference>
<dbReference type="Pfam" id="PF00534">
    <property type="entry name" value="Glycos_transf_1"/>
    <property type="match status" value="1"/>
</dbReference>